<dbReference type="OrthoDB" id="2016723at2759"/>
<dbReference type="EMBL" id="DF973420">
    <property type="protein sequence ID" value="GAU30200.1"/>
    <property type="molecule type" value="Genomic_DNA"/>
</dbReference>
<dbReference type="PANTHER" id="PTHR35112">
    <property type="entry name" value="OS08G0360500 PROTEIN"/>
    <property type="match status" value="1"/>
</dbReference>
<dbReference type="Proteomes" id="UP000242715">
    <property type="component" value="Unassembled WGS sequence"/>
</dbReference>
<dbReference type="PANTHER" id="PTHR35112:SF1">
    <property type="entry name" value="RING_FYVE_PHD ZINC FINGER SUPERFAMILY PROTEIN"/>
    <property type="match status" value="1"/>
</dbReference>
<accession>A0A2Z6N2A1</accession>
<name>A0A2Z6N2A1_TRISU</name>
<gene>
    <name evidence="2" type="ORF">TSUD_311510</name>
</gene>
<proteinExistence type="predicted"/>
<dbReference type="AlphaFoldDB" id="A0A2Z6N2A1"/>
<evidence type="ECO:0000313" key="2">
    <source>
        <dbReference type="EMBL" id="GAU30200.1"/>
    </source>
</evidence>
<protein>
    <recommendedName>
        <fullName evidence="1">DUF7796 domain-containing protein</fullName>
    </recommendedName>
</protein>
<dbReference type="InterPro" id="IPR056698">
    <property type="entry name" value="DUF7796"/>
</dbReference>
<feature type="domain" description="DUF7796" evidence="1">
    <location>
        <begin position="2"/>
        <end position="156"/>
    </location>
</feature>
<evidence type="ECO:0000313" key="3">
    <source>
        <dbReference type="Proteomes" id="UP000242715"/>
    </source>
</evidence>
<sequence>MILKEYPNSDIFLHSPLDSNSFKFSLLKFAPNVAAIKIFHPQPLPENESFVRVLTAHKSPNGIQGLVQYFNLVEGCLTMIKSHQLKNNFKYDWIIRTRVDGYWNSRLGPENFVPGQYLIPSGSRHGGLNDRFGIGDFRTSSITLSRLSLIPKLDSADRKYIFPTARFGVLVAALSSLGPLSGAKCRPCKPVCMGVCVENVMMWIEKEWSLIGDEADKIT</sequence>
<keyword evidence="3" id="KW-1185">Reference proteome</keyword>
<reference evidence="3" key="1">
    <citation type="journal article" date="2017" name="Front. Plant Sci.">
        <title>Climate Clever Clovers: New Paradigm to Reduce the Environmental Footprint of Ruminants by Breeding Low Methanogenic Forages Utilizing Haplotype Variation.</title>
        <authorList>
            <person name="Kaur P."/>
            <person name="Appels R."/>
            <person name="Bayer P.E."/>
            <person name="Keeble-Gagnere G."/>
            <person name="Wang J."/>
            <person name="Hirakawa H."/>
            <person name="Shirasawa K."/>
            <person name="Vercoe P."/>
            <person name="Stefanova K."/>
            <person name="Durmic Z."/>
            <person name="Nichols P."/>
            <person name="Revell C."/>
            <person name="Isobe S.N."/>
            <person name="Edwards D."/>
            <person name="Erskine W."/>
        </authorList>
    </citation>
    <scope>NUCLEOTIDE SEQUENCE [LARGE SCALE GENOMIC DNA]</scope>
    <source>
        <strain evidence="3">cv. Daliak</strain>
    </source>
</reference>
<organism evidence="2 3">
    <name type="scientific">Trifolium subterraneum</name>
    <name type="common">Subterranean clover</name>
    <dbReference type="NCBI Taxonomy" id="3900"/>
    <lineage>
        <taxon>Eukaryota</taxon>
        <taxon>Viridiplantae</taxon>
        <taxon>Streptophyta</taxon>
        <taxon>Embryophyta</taxon>
        <taxon>Tracheophyta</taxon>
        <taxon>Spermatophyta</taxon>
        <taxon>Magnoliopsida</taxon>
        <taxon>eudicotyledons</taxon>
        <taxon>Gunneridae</taxon>
        <taxon>Pentapetalae</taxon>
        <taxon>rosids</taxon>
        <taxon>fabids</taxon>
        <taxon>Fabales</taxon>
        <taxon>Fabaceae</taxon>
        <taxon>Papilionoideae</taxon>
        <taxon>50 kb inversion clade</taxon>
        <taxon>NPAAA clade</taxon>
        <taxon>Hologalegina</taxon>
        <taxon>IRL clade</taxon>
        <taxon>Trifolieae</taxon>
        <taxon>Trifolium</taxon>
    </lineage>
</organism>
<evidence type="ECO:0000259" key="1">
    <source>
        <dbReference type="Pfam" id="PF25072"/>
    </source>
</evidence>
<dbReference type="Pfam" id="PF25072">
    <property type="entry name" value="DUF7796"/>
    <property type="match status" value="1"/>
</dbReference>